<dbReference type="Pfam" id="PF25795">
    <property type="entry name" value="TPR_XPO7"/>
    <property type="match status" value="1"/>
</dbReference>
<dbReference type="PhylomeDB" id="T1IU44"/>
<feature type="domain" description="Importin N-terminal" evidence="9">
    <location>
        <begin position="30"/>
        <end position="96"/>
    </location>
</feature>
<dbReference type="Pfam" id="PF03810">
    <property type="entry name" value="IBN_N"/>
    <property type="match status" value="1"/>
</dbReference>
<dbReference type="STRING" id="126957.T1IU44"/>
<evidence type="ECO:0000256" key="4">
    <source>
        <dbReference type="ARBA" id="ARBA00022448"/>
    </source>
</evidence>
<proteinExistence type="inferred from homology"/>
<dbReference type="Gene3D" id="1.25.10.10">
    <property type="entry name" value="Leucine-rich Repeat Variant"/>
    <property type="match status" value="2"/>
</dbReference>
<evidence type="ECO:0000256" key="3">
    <source>
        <dbReference type="ARBA" id="ARBA00009466"/>
    </source>
</evidence>
<dbReference type="GO" id="GO:0005737">
    <property type="term" value="C:cytoplasm"/>
    <property type="evidence" value="ECO:0007669"/>
    <property type="project" value="UniProtKB-SubCell"/>
</dbReference>
<dbReference type="InterPro" id="IPR011989">
    <property type="entry name" value="ARM-like"/>
</dbReference>
<evidence type="ECO:0000256" key="6">
    <source>
        <dbReference type="ARBA" id="ARBA00022927"/>
    </source>
</evidence>
<dbReference type="GO" id="GO:0031267">
    <property type="term" value="F:small GTPase binding"/>
    <property type="evidence" value="ECO:0007669"/>
    <property type="project" value="InterPro"/>
</dbReference>
<dbReference type="eggNOG" id="KOG4541">
    <property type="taxonomic scope" value="Eukaryota"/>
</dbReference>
<dbReference type="InterPro" id="IPR044189">
    <property type="entry name" value="XPO4/7-like"/>
</dbReference>
<dbReference type="SUPFAM" id="SSF48371">
    <property type="entry name" value="ARM repeat"/>
    <property type="match status" value="1"/>
</dbReference>
<comment type="similarity">
    <text evidence="3">Belongs to the exportin family.</text>
</comment>
<sequence>MADVLSQLESSAKVLLAPPNVVSTLQRHQAETVFFNFKKTKSPFALCRHILENSKDDYVLYQTASLLKESIIREWCLIPRTDVELLRNYLIQYVLEKNGLYSFVREQIFQVIAIIVKRSSIDGNVGHKEFILSEVSRLIQNGHYNSQIIGCSILFALLNEYANTVKSSDVGLTWEVHFKAKKFFEAFDLLRIFQFCLQVLYELEKCVEFSSEFVTLLNRFLNITEQVLSWNFVYSNYILLGKIIYWKFRAHADLSTHSINCLIQLATLHGTVTSEDRFYSEAFDRLLEAWVTLFHDIHLLPTNFCKQAAAEIVNAYLQCHISAPDGMKLQIATKEEILEDDEDDCTVYADQLSVIGMLARHSLDLTIPMLVKIMETRVQSLEYHLKKLHQQAITPQELSFLNAIYEDLHWMVLVIGHALFREQEGETALVPAEVMHYSIGMQSSVNIENTLQLFMPVNRVVQQNTDSIVRLISTVFWLSELELEAIKANMVSVLSPEVSSTILWFFKQWSSSYLMPNETYYTRISAAMNMAFGRDSERGIWCLNSLIHKIDCNLVAWNGEPKVVNNSIELLLTLVDCREKRNCVVKSESMCALLQKHSGQSLIFLSSEAKKGLLKAFVLAGLVAKDNETKELYWKQIFKPLQEKFKNLIGQESFARMYQEEIVKKELTHLMDCISGVVQGCDAQNSKLIFSFLHPIISEFASLLSFYHNYQDMVEQIFHLFCECTKRILCYLDSVESKILYECCLSVIQTYAKFNTGKQSISTTEEEDQYEDILLLMELLTNLLSKEFLDFSPYEPEENDRSVVSAADVTLYGLNILMPMMNAELLKFPRLCLQYFKMITFVSEIYPEKICQLPEGLFKQLVASVELAFREFASNIMTLCFDFLTGLASYMIKNHLRNHCYGALKPFLKMTFNIVLMQSFDFDLSQSASGALFVLICLYQDQYQEIVENILSSQVDQVCYQRLANSFNDLLAGVQLIEERQNRTKFRENFEKFVADVTLKFYILLITGYLRKLFIYDQNVDCIILLALYSLINSNSNIMNVQ</sequence>
<dbReference type="OMA" id="SCKSIFH"/>
<keyword evidence="5" id="KW-0963">Cytoplasm</keyword>
<dbReference type="EnsemblMetazoa" id="SMAR004659-RA">
    <property type="protein sequence ID" value="SMAR004659-PA"/>
    <property type="gene ID" value="SMAR004659"/>
</dbReference>
<dbReference type="InterPro" id="IPR057947">
    <property type="entry name" value="TPR_XPO7/RBP17"/>
</dbReference>
<dbReference type="GO" id="GO:0005049">
    <property type="term" value="F:nuclear export signal receptor activity"/>
    <property type="evidence" value="ECO:0007669"/>
    <property type="project" value="InterPro"/>
</dbReference>
<keyword evidence="6" id="KW-0653">Protein transport</keyword>
<name>T1IU44_STRMM</name>
<dbReference type="PANTHER" id="PTHR12596">
    <property type="entry name" value="EXPORTIN 4,7-RELATED"/>
    <property type="match status" value="1"/>
</dbReference>
<keyword evidence="4" id="KW-0813">Transport</keyword>
<evidence type="ECO:0000256" key="5">
    <source>
        <dbReference type="ARBA" id="ARBA00022490"/>
    </source>
</evidence>
<dbReference type="InterPro" id="IPR001494">
    <property type="entry name" value="Importin-beta_N"/>
</dbReference>
<evidence type="ECO:0000256" key="1">
    <source>
        <dbReference type="ARBA" id="ARBA00004123"/>
    </source>
</evidence>
<dbReference type="GO" id="GO:0006611">
    <property type="term" value="P:protein export from nucleus"/>
    <property type="evidence" value="ECO:0007669"/>
    <property type="project" value="TreeGrafter"/>
</dbReference>
<dbReference type="PROSITE" id="PS50166">
    <property type="entry name" value="IMPORTIN_B_NT"/>
    <property type="match status" value="1"/>
</dbReference>
<dbReference type="PANTHER" id="PTHR12596:SF1">
    <property type="entry name" value="EXPORTIN-4"/>
    <property type="match status" value="1"/>
</dbReference>
<dbReference type="GO" id="GO:0005643">
    <property type="term" value="C:nuclear pore"/>
    <property type="evidence" value="ECO:0007669"/>
    <property type="project" value="TreeGrafter"/>
</dbReference>
<evidence type="ECO:0000313" key="10">
    <source>
        <dbReference type="EnsemblMetazoa" id="SMAR004659-PA"/>
    </source>
</evidence>
<dbReference type="HOGENOM" id="CLU_005818_0_0_1"/>
<accession>T1IU44</accession>
<organism evidence="10 11">
    <name type="scientific">Strigamia maritima</name>
    <name type="common">European centipede</name>
    <name type="synonym">Geophilus maritimus</name>
    <dbReference type="NCBI Taxonomy" id="126957"/>
    <lineage>
        <taxon>Eukaryota</taxon>
        <taxon>Metazoa</taxon>
        <taxon>Ecdysozoa</taxon>
        <taxon>Arthropoda</taxon>
        <taxon>Myriapoda</taxon>
        <taxon>Chilopoda</taxon>
        <taxon>Pleurostigmophora</taxon>
        <taxon>Geophilomorpha</taxon>
        <taxon>Linotaeniidae</taxon>
        <taxon>Strigamia</taxon>
    </lineage>
</organism>
<protein>
    <recommendedName>
        <fullName evidence="8">Exportin-4</fullName>
    </recommendedName>
</protein>
<reference evidence="10" key="2">
    <citation type="submission" date="2015-02" db="UniProtKB">
        <authorList>
            <consortium name="EnsemblMetazoa"/>
        </authorList>
    </citation>
    <scope>IDENTIFICATION</scope>
</reference>
<dbReference type="AlphaFoldDB" id="T1IU44"/>
<dbReference type="Proteomes" id="UP000014500">
    <property type="component" value="Unassembled WGS sequence"/>
</dbReference>
<evidence type="ECO:0000313" key="11">
    <source>
        <dbReference type="Proteomes" id="UP000014500"/>
    </source>
</evidence>
<dbReference type="InterPro" id="IPR016024">
    <property type="entry name" value="ARM-type_fold"/>
</dbReference>
<reference evidence="11" key="1">
    <citation type="submission" date="2011-05" db="EMBL/GenBank/DDBJ databases">
        <authorList>
            <person name="Richards S.R."/>
            <person name="Qu J."/>
            <person name="Jiang H."/>
            <person name="Jhangiani S.N."/>
            <person name="Agravi P."/>
            <person name="Goodspeed R."/>
            <person name="Gross S."/>
            <person name="Mandapat C."/>
            <person name="Jackson L."/>
            <person name="Mathew T."/>
            <person name="Pu L."/>
            <person name="Thornton R."/>
            <person name="Saada N."/>
            <person name="Wilczek-Boney K.B."/>
            <person name="Lee S."/>
            <person name="Kovar C."/>
            <person name="Wu Y."/>
            <person name="Scherer S.E."/>
            <person name="Worley K.C."/>
            <person name="Muzny D.M."/>
            <person name="Gibbs R."/>
        </authorList>
    </citation>
    <scope>NUCLEOTIDE SEQUENCE</scope>
    <source>
        <strain evidence="11">Brora</strain>
    </source>
</reference>
<evidence type="ECO:0000256" key="2">
    <source>
        <dbReference type="ARBA" id="ARBA00004496"/>
    </source>
</evidence>
<evidence type="ECO:0000259" key="9">
    <source>
        <dbReference type="PROSITE" id="PS50166"/>
    </source>
</evidence>
<dbReference type="EMBL" id="JH431520">
    <property type="status" value="NOT_ANNOTATED_CDS"/>
    <property type="molecule type" value="Genomic_DNA"/>
</dbReference>
<evidence type="ECO:0000256" key="7">
    <source>
        <dbReference type="ARBA" id="ARBA00023242"/>
    </source>
</evidence>
<keyword evidence="7" id="KW-0539">Nucleus</keyword>
<comment type="subcellular location">
    <subcellularLocation>
        <location evidence="2">Cytoplasm</location>
    </subcellularLocation>
    <subcellularLocation>
        <location evidence="1">Nucleus</location>
    </subcellularLocation>
</comment>
<evidence type="ECO:0000256" key="8">
    <source>
        <dbReference type="ARBA" id="ARBA00040444"/>
    </source>
</evidence>
<keyword evidence="11" id="KW-1185">Reference proteome</keyword>